<dbReference type="STRING" id="1890683.A0A427YKR3"/>
<name>A0A427YKR3_9TREE</name>
<dbReference type="AlphaFoldDB" id="A0A427YKR3"/>
<gene>
    <name evidence="5" type="ORF">EHS25_009067</name>
</gene>
<keyword evidence="2" id="KW-0539">Nucleus</keyword>
<feature type="region of interest" description="Disordered" evidence="3">
    <location>
        <begin position="153"/>
        <end position="201"/>
    </location>
</feature>
<dbReference type="InterPro" id="IPR007219">
    <property type="entry name" value="XnlR_reg_dom"/>
</dbReference>
<feature type="region of interest" description="Disordered" evidence="3">
    <location>
        <begin position="1"/>
        <end position="102"/>
    </location>
</feature>
<comment type="subcellular location">
    <subcellularLocation>
        <location evidence="1">Nucleus</location>
    </subcellularLocation>
</comment>
<dbReference type="InterPro" id="IPR050613">
    <property type="entry name" value="Sec_Metabolite_Reg"/>
</dbReference>
<organism evidence="5 6">
    <name type="scientific">Saitozyma podzolica</name>
    <dbReference type="NCBI Taxonomy" id="1890683"/>
    <lineage>
        <taxon>Eukaryota</taxon>
        <taxon>Fungi</taxon>
        <taxon>Dikarya</taxon>
        <taxon>Basidiomycota</taxon>
        <taxon>Agaricomycotina</taxon>
        <taxon>Tremellomycetes</taxon>
        <taxon>Tremellales</taxon>
        <taxon>Trimorphomycetaceae</taxon>
        <taxon>Saitozyma</taxon>
    </lineage>
</organism>
<comment type="caution">
    <text evidence="5">The sequence shown here is derived from an EMBL/GenBank/DDBJ whole genome shotgun (WGS) entry which is preliminary data.</text>
</comment>
<feature type="domain" description="Xylanolytic transcriptional activator regulatory" evidence="4">
    <location>
        <begin position="444"/>
        <end position="613"/>
    </location>
</feature>
<dbReference type="OrthoDB" id="424974at2759"/>
<dbReference type="GO" id="GO:0005634">
    <property type="term" value="C:nucleus"/>
    <property type="evidence" value="ECO:0007669"/>
    <property type="project" value="UniProtKB-SubCell"/>
</dbReference>
<dbReference type="GO" id="GO:0003677">
    <property type="term" value="F:DNA binding"/>
    <property type="evidence" value="ECO:0007669"/>
    <property type="project" value="InterPro"/>
</dbReference>
<proteinExistence type="predicted"/>
<dbReference type="PANTHER" id="PTHR31001:SF56">
    <property type="entry name" value="ZN(2)-C6 FUNGAL-TYPE DOMAIN-CONTAINING PROTEIN"/>
    <property type="match status" value="1"/>
</dbReference>
<evidence type="ECO:0000256" key="1">
    <source>
        <dbReference type="ARBA" id="ARBA00004123"/>
    </source>
</evidence>
<reference evidence="5 6" key="1">
    <citation type="submission" date="2018-11" db="EMBL/GenBank/DDBJ databases">
        <title>Genome sequence of Saitozyma podzolica DSM 27192.</title>
        <authorList>
            <person name="Aliyu H."/>
            <person name="Gorte O."/>
            <person name="Ochsenreither K."/>
        </authorList>
    </citation>
    <scope>NUCLEOTIDE SEQUENCE [LARGE SCALE GENOMIC DNA]</scope>
    <source>
        <strain evidence="5 6">DSM 27192</strain>
    </source>
</reference>
<evidence type="ECO:0000313" key="6">
    <source>
        <dbReference type="Proteomes" id="UP000279259"/>
    </source>
</evidence>
<sequence>MFDFTIPGNPADDSRTVPPGTSSSAVFPNIEQPGGSADVAQPLGVPQSDEEDPFGWSGSRHDNDNAASTPARGHKVSAADDAEEGSPRPKKRGRPPANCAECRRSKLKCDRNEADTAFTNADTVQYHARIAGRVAVQSFAPCKLVTRSTGRPVVAPLRRENKAQDRQSPETGPPPLRSSPLPTFWAGTSALDGPHPEDTGLRTEMGGSSVLPMFSQQTAPPSHSHHGFDAMSTLLSAPDPTAVSSSVPPNPFPASTFDDFPSSLFDFSILSSRRNSFNSFLPVFPEIPPIRTGEVPTGETTADQLSSTMSAADQAFWEAALFEGFEQVSPVGAYPQAPDGGDTESSGLPRQPGSILAAVQDALRDKVGSSAVREESFAHQLLVRLPPHDEARVLLDSFFRFCAWDQSCISRRSLERVFTLAFPNSDEGFEPQVVFSGPVDAVGPGSLHIHQLALLFAVFATGARFSLENLPDDPLSYDYISYTERCLSSSNILAQPTIPGLQSLIIMAHFFHVNTDRGAAVHLAWSLLWNMVTTISQAMGLHRDAAGHNFTVEEVEERRLLFWECQTTDVFAAQCALRPRTSVAMRSTYVNTKYPSASTFANSERDSSGDYMRSKYELARIIEELVDTALTAEPPSYARVEELYAKLHVPPPLSANSGIYAPSFDRQPKPSDWSQKPQGKPPGAWMTASVVAADVLQQFALAFNISEKIILLQQPYFIKAFRERPDDPSQSRFGASFNAVMERSHMIIQISRAFAAVVCLKILIFRVPTSPLCPAAMQSITIALSAFQACTKHNPSEEIVRRLSGLTKIHQQCLDRLNAAPILEPSSSGAEGKGEVDGAEDEVTPWQTALVVQPASR</sequence>
<evidence type="ECO:0000259" key="4">
    <source>
        <dbReference type="Pfam" id="PF04082"/>
    </source>
</evidence>
<keyword evidence="6" id="KW-1185">Reference proteome</keyword>
<accession>A0A427YKR3</accession>
<evidence type="ECO:0000256" key="2">
    <source>
        <dbReference type="ARBA" id="ARBA00023242"/>
    </source>
</evidence>
<dbReference type="CDD" id="cd12148">
    <property type="entry name" value="fungal_TF_MHR"/>
    <property type="match status" value="1"/>
</dbReference>
<dbReference type="Pfam" id="PF04082">
    <property type="entry name" value="Fungal_trans"/>
    <property type="match status" value="1"/>
</dbReference>
<feature type="region of interest" description="Disordered" evidence="3">
    <location>
        <begin position="332"/>
        <end position="351"/>
    </location>
</feature>
<evidence type="ECO:0000313" key="5">
    <source>
        <dbReference type="EMBL" id="RSH91698.1"/>
    </source>
</evidence>
<feature type="region of interest" description="Disordered" evidence="3">
    <location>
        <begin position="824"/>
        <end position="845"/>
    </location>
</feature>
<evidence type="ECO:0000256" key="3">
    <source>
        <dbReference type="SAM" id="MobiDB-lite"/>
    </source>
</evidence>
<dbReference type="Proteomes" id="UP000279259">
    <property type="component" value="Unassembled WGS sequence"/>
</dbReference>
<protein>
    <recommendedName>
        <fullName evidence="4">Xylanolytic transcriptional activator regulatory domain-containing protein</fullName>
    </recommendedName>
</protein>
<dbReference type="GO" id="GO:0006351">
    <property type="term" value="P:DNA-templated transcription"/>
    <property type="evidence" value="ECO:0007669"/>
    <property type="project" value="InterPro"/>
</dbReference>
<dbReference type="EMBL" id="RSCD01000007">
    <property type="protein sequence ID" value="RSH91698.1"/>
    <property type="molecule type" value="Genomic_DNA"/>
</dbReference>
<feature type="compositionally biased region" description="Basic and acidic residues" evidence="3">
    <location>
        <begin position="157"/>
        <end position="168"/>
    </location>
</feature>
<dbReference type="PANTHER" id="PTHR31001">
    <property type="entry name" value="UNCHARACTERIZED TRANSCRIPTIONAL REGULATORY PROTEIN"/>
    <property type="match status" value="1"/>
</dbReference>
<dbReference type="GO" id="GO:0008270">
    <property type="term" value="F:zinc ion binding"/>
    <property type="evidence" value="ECO:0007669"/>
    <property type="project" value="InterPro"/>
</dbReference>